<name>A0A2P2L2Z7_RHIMU</name>
<dbReference type="AlphaFoldDB" id="A0A2P2L2Z7"/>
<evidence type="ECO:0000313" key="1">
    <source>
        <dbReference type="EMBL" id="MBX12318.1"/>
    </source>
</evidence>
<reference evidence="1" key="1">
    <citation type="submission" date="2018-02" db="EMBL/GenBank/DDBJ databases">
        <title>Rhizophora mucronata_Transcriptome.</title>
        <authorList>
            <person name="Meera S.P."/>
            <person name="Sreeshan A."/>
            <person name="Augustine A."/>
        </authorList>
    </citation>
    <scope>NUCLEOTIDE SEQUENCE</scope>
    <source>
        <tissue evidence="1">Leaf</tissue>
    </source>
</reference>
<protein>
    <submittedName>
        <fullName evidence="1">Uncharacterized protein</fullName>
    </submittedName>
</protein>
<sequence length="17" mass="1849">MLIPPSQNMMSTGTLNN</sequence>
<proteinExistence type="predicted"/>
<dbReference type="EMBL" id="GGEC01031834">
    <property type="protein sequence ID" value="MBX12318.1"/>
    <property type="molecule type" value="Transcribed_RNA"/>
</dbReference>
<organism evidence="1">
    <name type="scientific">Rhizophora mucronata</name>
    <name type="common">Asiatic mangrove</name>
    <dbReference type="NCBI Taxonomy" id="61149"/>
    <lineage>
        <taxon>Eukaryota</taxon>
        <taxon>Viridiplantae</taxon>
        <taxon>Streptophyta</taxon>
        <taxon>Embryophyta</taxon>
        <taxon>Tracheophyta</taxon>
        <taxon>Spermatophyta</taxon>
        <taxon>Magnoliopsida</taxon>
        <taxon>eudicotyledons</taxon>
        <taxon>Gunneridae</taxon>
        <taxon>Pentapetalae</taxon>
        <taxon>rosids</taxon>
        <taxon>fabids</taxon>
        <taxon>Malpighiales</taxon>
        <taxon>Rhizophoraceae</taxon>
        <taxon>Rhizophora</taxon>
    </lineage>
</organism>
<accession>A0A2P2L2Z7</accession>